<protein>
    <submittedName>
        <fullName evidence="1">Uncharacterized protein</fullName>
    </submittedName>
</protein>
<accession>A0ACA9Y6S8</accession>
<dbReference type="Proteomes" id="UP001152531">
    <property type="component" value="Unassembled WGS sequence"/>
</dbReference>
<organism evidence="1 2">
    <name type="scientific">[Candida] jaroonii</name>
    <dbReference type="NCBI Taxonomy" id="467808"/>
    <lineage>
        <taxon>Eukaryota</taxon>
        <taxon>Fungi</taxon>
        <taxon>Dikarya</taxon>
        <taxon>Ascomycota</taxon>
        <taxon>Saccharomycotina</taxon>
        <taxon>Pichiomycetes</taxon>
        <taxon>Debaryomycetaceae</taxon>
        <taxon>Yamadazyma</taxon>
    </lineage>
</organism>
<reference evidence="1" key="1">
    <citation type="submission" date="2022-06" db="EMBL/GenBank/DDBJ databases">
        <authorList>
            <person name="Legras J.-L."/>
            <person name="Devillers H."/>
            <person name="Grondin C."/>
        </authorList>
    </citation>
    <scope>NUCLEOTIDE SEQUENCE</scope>
    <source>
        <strain evidence="1">CLIB 1444</strain>
    </source>
</reference>
<evidence type="ECO:0000313" key="2">
    <source>
        <dbReference type="Proteomes" id="UP001152531"/>
    </source>
</evidence>
<keyword evidence="2" id="KW-1185">Reference proteome</keyword>
<name>A0ACA9Y6S8_9ASCO</name>
<proteinExistence type="predicted"/>
<dbReference type="EMBL" id="CALSDN010000004">
    <property type="protein sequence ID" value="CAH6720690.1"/>
    <property type="molecule type" value="Genomic_DNA"/>
</dbReference>
<comment type="caution">
    <text evidence="1">The sequence shown here is derived from an EMBL/GenBank/DDBJ whole genome shotgun (WGS) entry which is preliminary data.</text>
</comment>
<sequence>MSDVVGLEEMLEDYIPGMETEIDVGELNHIEEEMDESIDEIGDLAEDSGETEVIAQQGDISQLEEVPSKSEDDLSVQPESDTFEEEESVIETFIESKPTMSKSSSQQDWVSMDISKFGKSFYNGEENPLNEQIKRLKLKSLNQFLHNHQTEEIIEYSRSTDGLINNDVRRKIWPILLRMEQNIDFEATFIDDLSLHDKECHKDEDQIKLDIKRSFTHWTLDSDDIEILKKQLHFLVTKFFRKYPSLNYYQGFHDIASIVLLVCYTKEQKTVDELLAFKILECLTLNHLRDFLISDIHLSLQHLKLIPTLLEIIDHKFFKVLKKVNNFYVTSDGAYYDYSFHQGLSSILTMFSHDIDDLNQLLIIWDFILSYNTSIITIYIYVSFLQFKRNDIFEKLGLHEDDKSDAIDEIDKDLLHNLLSANNLFKDLTDNGLIKILNNAKYYYENYPINNLSNSTFTYDLWFKEYNYHSVLLTTSTSPFEVPRNLDLIDNPDKVDDVVKCQDDEMGKLQLYNLTLENKVFEIDSDYTNSLSGSLSSSVSSLQSSTTTLNSKILKTSSIYFKKLFKSDNDEPHPHVFKLSMIYKISLTVGFLSVLLHLLLSKHNSSILQYSNRFLNEGVSYFRNNGFNIGLGNIRSSIYGWMSKSVIGI</sequence>
<evidence type="ECO:0000313" key="1">
    <source>
        <dbReference type="EMBL" id="CAH6720690.1"/>
    </source>
</evidence>
<gene>
    <name evidence="1" type="ORF">CLIB1444_04S05732</name>
</gene>